<dbReference type="GO" id="GO:0005829">
    <property type="term" value="C:cytosol"/>
    <property type="evidence" value="ECO:0007669"/>
    <property type="project" value="TreeGrafter"/>
</dbReference>
<evidence type="ECO:0000313" key="5">
    <source>
        <dbReference type="EMBL" id="NDV90467.1"/>
    </source>
</evidence>
<dbReference type="InterPro" id="IPR011611">
    <property type="entry name" value="PfkB_dom"/>
</dbReference>
<dbReference type="GO" id="GO:0006974">
    <property type="term" value="P:DNA damage response"/>
    <property type="evidence" value="ECO:0007669"/>
    <property type="project" value="TreeGrafter"/>
</dbReference>
<dbReference type="GO" id="GO:0019698">
    <property type="term" value="P:D-galacturonate catabolic process"/>
    <property type="evidence" value="ECO:0007669"/>
    <property type="project" value="TreeGrafter"/>
</dbReference>
<dbReference type="PANTHER" id="PTHR43085">
    <property type="entry name" value="HEXOKINASE FAMILY MEMBER"/>
    <property type="match status" value="1"/>
</dbReference>
<dbReference type="Pfam" id="PF00294">
    <property type="entry name" value="PfkB"/>
    <property type="match status" value="1"/>
</dbReference>
<evidence type="ECO:0000259" key="4">
    <source>
        <dbReference type="Pfam" id="PF00294"/>
    </source>
</evidence>
<dbReference type="PANTHER" id="PTHR43085:SF15">
    <property type="entry name" value="2-DEHYDRO-3-DEOXYGLUCONOKINASE"/>
    <property type="match status" value="1"/>
</dbReference>
<gene>
    <name evidence="5" type="ORF">GTH32_04550</name>
</gene>
<dbReference type="Gene3D" id="3.40.1190.20">
    <property type="match status" value="1"/>
</dbReference>
<proteinExistence type="inferred from homology"/>
<evidence type="ECO:0000256" key="2">
    <source>
        <dbReference type="ARBA" id="ARBA00022679"/>
    </source>
</evidence>
<feature type="domain" description="Carbohydrate kinase PfkB" evidence="4">
    <location>
        <begin position="1"/>
        <end position="298"/>
    </location>
</feature>
<sequence>MKNIYFLGECMMELKSTDESTMNQSFAGDVYNSAVYLKRCFPETAVSFVTAVGGDQISQRLINRCEGENLSTDAIFRHPNKTLGLYLIETDETGERSFTYWRSDSAAREIVDFLDDSVIARFSANDMLFISGISLAVIQPSHRDKFWQIMEKLKALGVTLVFDPNYRARLWQGADEAKEQIEKALTLCDIALPGVEDFTELYNLHNAEDVIAFCAPFNVPEIIVKNGAASVVSHCDNETVDHTIIPVTHVVDTTSAGDAFNGVYLGARLNQQSVADAIGLAAQAAGVVIQQPGAIAPADVFQQALSDIGFNVN</sequence>
<keyword evidence="3 5" id="KW-0418">Kinase</keyword>
<reference evidence="5 6" key="1">
    <citation type="submission" date="2020-01" db="EMBL/GenBank/DDBJ databases">
        <authorList>
            <person name="Chen J."/>
            <person name="Zhu S."/>
            <person name="Yang J."/>
        </authorList>
    </citation>
    <scope>NUCLEOTIDE SEQUENCE [LARGE SCALE GENOMIC DNA]</scope>
    <source>
        <strain evidence="5 6">345S023</strain>
    </source>
</reference>
<dbReference type="GO" id="GO:0042840">
    <property type="term" value="P:D-glucuronate catabolic process"/>
    <property type="evidence" value="ECO:0007669"/>
    <property type="project" value="TreeGrafter"/>
</dbReference>
<evidence type="ECO:0000313" key="6">
    <source>
        <dbReference type="Proteomes" id="UP000470213"/>
    </source>
</evidence>
<evidence type="ECO:0000256" key="1">
    <source>
        <dbReference type="ARBA" id="ARBA00010688"/>
    </source>
</evidence>
<keyword evidence="6" id="KW-1185">Reference proteome</keyword>
<dbReference type="GO" id="GO:0008673">
    <property type="term" value="F:2-dehydro-3-deoxygluconokinase activity"/>
    <property type="evidence" value="ECO:0007669"/>
    <property type="project" value="TreeGrafter"/>
</dbReference>
<evidence type="ECO:0000256" key="3">
    <source>
        <dbReference type="ARBA" id="ARBA00022777"/>
    </source>
</evidence>
<dbReference type="EMBL" id="JAAAWN010000004">
    <property type="protein sequence ID" value="NDV90467.1"/>
    <property type="molecule type" value="Genomic_DNA"/>
</dbReference>
<dbReference type="Proteomes" id="UP000470213">
    <property type="component" value="Unassembled WGS sequence"/>
</dbReference>
<comment type="caution">
    <text evidence="5">The sequence shown here is derived from an EMBL/GenBank/DDBJ whole genome shotgun (WGS) entry which is preliminary data.</text>
</comment>
<comment type="similarity">
    <text evidence="1">Belongs to the carbohydrate kinase PfkB family.</text>
</comment>
<dbReference type="InterPro" id="IPR029056">
    <property type="entry name" value="Ribokinase-like"/>
</dbReference>
<dbReference type="CDD" id="cd01166">
    <property type="entry name" value="KdgK"/>
    <property type="match status" value="1"/>
</dbReference>
<dbReference type="RefSeq" id="WP_163084146.1">
    <property type="nucleotide sequence ID" value="NZ_JAAAWN010000004.1"/>
</dbReference>
<name>A0A7X5RK25_9ALTE</name>
<dbReference type="InterPro" id="IPR050306">
    <property type="entry name" value="PfkB_Carbo_kinase"/>
</dbReference>
<dbReference type="AlphaFoldDB" id="A0A7X5RK25"/>
<dbReference type="SUPFAM" id="SSF53613">
    <property type="entry name" value="Ribokinase-like"/>
    <property type="match status" value="1"/>
</dbReference>
<keyword evidence="2" id="KW-0808">Transferase</keyword>
<organism evidence="5 6">
    <name type="scientific">Alteromonas profundi</name>
    <dbReference type="NCBI Taxonomy" id="2696062"/>
    <lineage>
        <taxon>Bacteria</taxon>
        <taxon>Pseudomonadati</taxon>
        <taxon>Pseudomonadota</taxon>
        <taxon>Gammaproteobacteria</taxon>
        <taxon>Alteromonadales</taxon>
        <taxon>Alteromonadaceae</taxon>
        <taxon>Alteromonas/Salinimonas group</taxon>
        <taxon>Alteromonas</taxon>
    </lineage>
</organism>
<accession>A0A7X5RK25</accession>
<protein>
    <submittedName>
        <fullName evidence="5">Sugar kinase</fullName>
    </submittedName>
</protein>